<protein>
    <submittedName>
        <fullName evidence="1">Uncharacterized protein</fullName>
    </submittedName>
</protein>
<accession>A0AAE2UXG8</accession>
<proteinExistence type="predicted"/>
<dbReference type="Proteomes" id="UP000655037">
    <property type="component" value="Unassembled WGS sequence"/>
</dbReference>
<evidence type="ECO:0000313" key="1">
    <source>
        <dbReference type="EMBL" id="MBF2716179.1"/>
    </source>
</evidence>
<reference evidence="1" key="1">
    <citation type="submission" date="2020-11" db="EMBL/GenBank/DDBJ databases">
        <title>Agrobacterium vitis strain K377 genome.</title>
        <authorList>
            <person name="Xi H."/>
        </authorList>
    </citation>
    <scope>NUCLEOTIDE SEQUENCE</scope>
    <source>
        <strain evidence="1">K377</strain>
    </source>
</reference>
<dbReference type="AlphaFoldDB" id="A0AAE2UXG8"/>
<dbReference type="RefSeq" id="WP_156534991.1">
    <property type="nucleotide sequence ID" value="NZ_JACXXJ020000005.1"/>
</dbReference>
<dbReference type="EMBL" id="JACXXJ020000005">
    <property type="protein sequence ID" value="MBF2716179.1"/>
    <property type="molecule type" value="Genomic_DNA"/>
</dbReference>
<name>A0AAE2UXG8_AGRVI</name>
<gene>
    <name evidence="1" type="ORF">IEI95_018360</name>
</gene>
<organism evidence="1 2">
    <name type="scientific">Agrobacterium vitis</name>
    <name type="common">Rhizobium vitis</name>
    <dbReference type="NCBI Taxonomy" id="373"/>
    <lineage>
        <taxon>Bacteria</taxon>
        <taxon>Pseudomonadati</taxon>
        <taxon>Pseudomonadota</taxon>
        <taxon>Alphaproteobacteria</taxon>
        <taxon>Hyphomicrobiales</taxon>
        <taxon>Rhizobiaceae</taxon>
        <taxon>Rhizobium/Agrobacterium group</taxon>
        <taxon>Agrobacterium</taxon>
    </lineage>
</organism>
<evidence type="ECO:0000313" key="2">
    <source>
        <dbReference type="Proteomes" id="UP000655037"/>
    </source>
</evidence>
<sequence length="49" mass="5558">MRKAIPLPERFSDSTRLFPAKVRKNSEIERFAFRGKAVLLAAPCRLPDG</sequence>
<comment type="caution">
    <text evidence="1">The sequence shown here is derived from an EMBL/GenBank/DDBJ whole genome shotgun (WGS) entry which is preliminary data.</text>
</comment>